<dbReference type="PANTHER" id="PTHR42929">
    <property type="entry name" value="INNER MEMBRANE ABC TRANSPORTER PERMEASE PROTEIN YDCU-RELATED-RELATED"/>
    <property type="match status" value="1"/>
</dbReference>
<feature type="domain" description="ABC transmembrane type-1" evidence="9">
    <location>
        <begin position="67"/>
        <end position="273"/>
    </location>
</feature>
<gene>
    <name evidence="10" type="ORF">OVY01_05325</name>
</gene>
<proteinExistence type="inferred from homology"/>
<evidence type="ECO:0000256" key="7">
    <source>
        <dbReference type="ARBA" id="ARBA00023136"/>
    </source>
</evidence>
<organism evidence="10 11">
    <name type="scientific">Robbsia betulipollinis</name>
    <dbReference type="NCBI Taxonomy" id="2981849"/>
    <lineage>
        <taxon>Bacteria</taxon>
        <taxon>Pseudomonadati</taxon>
        <taxon>Pseudomonadota</taxon>
        <taxon>Betaproteobacteria</taxon>
        <taxon>Burkholderiales</taxon>
        <taxon>Burkholderiaceae</taxon>
        <taxon>Robbsia</taxon>
    </lineage>
</organism>
<dbReference type="Gene3D" id="1.10.3720.10">
    <property type="entry name" value="MetI-like"/>
    <property type="match status" value="1"/>
</dbReference>
<dbReference type="EMBL" id="JAPMXC010000001">
    <property type="protein sequence ID" value="MCY0386666.1"/>
    <property type="molecule type" value="Genomic_DNA"/>
</dbReference>
<evidence type="ECO:0000256" key="8">
    <source>
        <dbReference type="RuleBase" id="RU363032"/>
    </source>
</evidence>
<evidence type="ECO:0000313" key="11">
    <source>
        <dbReference type="Proteomes" id="UP001082899"/>
    </source>
</evidence>
<evidence type="ECO:0000256" key="6">
    <source>
        <dbReference type="ARBA" id="ARBA00022989"/>
    </source>
</evidence>
<dbReference type="InterPro" id="IPR000515">
    <property type="entry name" value="MetI-like"/>
</dbReference>
<feature type="transmembrane region" description="Helical" evidence="8">
    <location>
        <begin position="12"/>
        <end position="38"/>
    </location>
</feature>
<dbReference type="SUPFAM" id="SSF161098">
    <property type="entry name" value="MetI-like"/>
    <property type="match status" value="1"/>
</dbReference>
<accession>A0ABT3ZJF0</accession>
<dbReference type="CDD" id="cd06261">
    <property type="entry name" value="TM_PBP2"/>
    <property type="match status" value="1"/>
</dbReference>
<keyword evidence="4" id="KW-1003">Cell membrane</keyword>
<evidence type="ECO:0000313" key="10">
    <source>
        <dbReference type="EMBL" id="MCY0386666.1"/>
    </source>
</evidence>
<comment type="subcellular location">
    <subcellularLocation>
        <location evidence="1 8">Cell membrane</location>
        <topology evidence="1 8">Multi-pass membrane protein</topology>
    </subcellularLocation>
</comment>
<name>A0ABT3ZJF0_9BURK</name>
<sequence>MKRVTRPSRPAADWLLILPLGLFFMVFVALPLLLLAFISLHTDAGMQHIGGHQYVRFFADGFNRGVLWSTLGLGLVTTLACIVLGYPIAWLYLAAGARWRRVLLMCILLPLLTSSVVRTFAWVVILGNEGLVNRLLFALGWATTPLKLLYTPTAVVLALAQIELPLMVLPLVTALGAIDARLAEASHALGASAWRTWWRVVLPLSVPGLLSGTLLVFTGAVSAFVVQTLVGGGQLMYMPFYIYQQAIQSQDYPFAAAVAMILLVGILLMVTLLNYFGRKASGFVHG</sequence>
<keyword evidence="5 8" id="KW-0812">Transmembrane</keyword>
<dbReference type="Pfam" id="PF00528">
    <property type="entry name" value="BPD_transp_1"/>
    <property type="match status" value="1"/>
</dbReference>
<feature type="transmembrane region" description="Helical" evidence="8">
    <location>
        <begin position="254"/>
        <end position="276"/>
    </location>
</feature>
<feature type="transmembrane region" description="Helical" evidence="8">
    <location>
        <begin position="66"/>
        <end position="95"/>
    </location>
</feature>
<dbReference type="PANTHER" id="PTHR42929:SF5">
    <property type="entry name" value="ABC TRANSPORTER PERMEASE PROTEIN"/>
    <property type="match status" value="1"/>
</dbReference>
<feature type="transmembrane region" description="Helical" evidence="8">
    <location>
        <begin position="102"/>
        <end position="125"/>
    </location>
</feature>
<evidence type="ECO:0000256" key="2">
    <source>
        <dbReference type="ARBA" id="ARBA00007069"/>
    </source>
</evidence>
<evidence type="ECO:0000256" key="1">
    <source>
        <dbReference type="ARBA" id="ARBA00004651"/>
    </source>
</evidence>
<dbReference type="RefSeq" id="WP_267846211.1">
    <property type="nucleotide sequence ID" value="NZ_JAPMXC010000001.1"/>
</dbReference>
<evidence type="ECO:0000256" key="5">
    <source>
        <dbReference type="ARBA" id="ARBA00022692"/>
    </source>
</evidence>
<evidence type="ECO:0000256" key="4">
    <source>
        <dbReference type="ARBA" id="ARBA00022475"/>
    </source>
</evidence>
<dbReference type="PROSITE" id="PS50928">
    <property type="entry name" value="ABC_TM1"/>
    <property type="match status" value="1"/>
</dbReference>
<evidence type="ECO:0000256" key="3">
    <source>
        <dbReference type="ARBA" id="ARBA00022448"/>
    </source>
</evidence>
<dbReference type="Proteomes" id="UP001082899">
    <property type="component" value="Unassembled WGS sequence"/>
</dbReference>
<comment type="caution">
    <text evidence="10">The sequence shown here is derived from an EMBL/GenBank/DDBJ whole genome shotgun (WGS) entry which is preliminary data.</text>
</comment>
<keyword evidence="11" id="KW-1185">Reference proteome</keyword>
<feature type="transmembrane region" description="Helical" evidence="8">
    <location>
        <begin position="131"/>
        <end position="150"/>
    </location>
</feature>
<keyword evidence="6 8" id="KW-1133">Transmembrane helix</keyword>
<keyword evidence="7 8" id="KW-0472">Membrane</keyword>
<evidence type="ECO:0000259" key="9">
    <source>
        <dbReference type="PROSITE" id="PS50928"/>
    </source>
</evidence>
<keyword evidence="3 8" id="KW-0813">Transport</keyword>
<reference evidence="10" key="1">
    <citation type="submission" date="2022-11" db="EMBL/GenBank/DDBJ databases">
        <title>Robbsia betulipollinis sp. nov., isolated from pollen of birch (Betula pendula).</title>
        <authorList>
            <person name="Shi H."/>
            <person name="Ambika Manirajan B."/>
            <person name="Ratering S."/>
            <person name="Geissler-Plaum R."/>
            <person name="Schnell S."/>
        </authorList>
    </citation>
    <scope>NUCLEOTIDE SEQUENCE</scope>
    <source>
        <strain evidence="10">Bb-Pol-6</strain>
    </source>
</reference>
<dbReference type="InterPro" id="IPR035906">
    <property type="entry name" value="MetI-like_sf"/>
</dbReference>
<comment type="similarity">
    <text evidence="2">Belongs to the binding-protein-dependent transport system permease family. CysTW subfamily.</text>
</comment>
<protein>
    <submittedName>
        <fullName evidence="10">ABC transporter permease</fullName>
    </submittedName>
</protein>